<dbReference type="AlphaFoldDB" id="A0A0S3EYR8"/>
<keyword evidence="3" id="KW-1185">Reference proteome</keyword>
<organism evidence="2 3">
    <name type="scientific">Sphingobium baderi</name>
    <dbReference type="NCBI Taxonomy" id="1332080"/>
    <lineage>
        <taxon>Bacteria</taxon>
        <taxon>Pseudomonadati</taxon>
        <taxon>Pseudomonadota</taxon>
        <taxon>Alphaproteobacteria</taxon>
        <taxon>Sphingomonadales</taxon>
        <taxon>Sphingomonadaceae</taxon>
        <taxon>Sphingobium</taxon>
    </lineage>
</organism>
<feature type="domain" description="Limonene-1,2-epoxide hydrolase" evidence="1">
    <location>
        <begin position="22"/>
        <end position="122"/>
    </location>
</feature>
<dbReference type="Pfam" id="PF07858">
    <property type="entry name" value="LEH"/>
    <property type="match status" value="1"/>
</dbReference>
<protein>
    <recommendedName>
        <fullName evidence="1">Limonene-1,2-epoxide hydrolase domain-containing protein</fullName>
    </recommendedName>
</protein>
<dbReference type="Proteomes" id="UP000056968">
    <property type="component" value="Chromosome"/>
</dbReference>
<dbReference type="OrthoDB" id="9781757at2"/>
<dbReference type="STRING" id="1332080.ATN00_09835"/>
<dbReference type="InterPro" id="IPR032710">
    <property type="entry name" value="NTF2-like_dom_sf"/>
</dbReference>
<reference evidence="2 3" key="1">
    <citation type="submission" date="2015-11" db="EMBL/GenBank/DDBJ databases">
        <title>A Two-component Flavoprotein Monooxygenase System MeaXY Responsible for para-Hydroxylation of 2-Methyl-6-ethylaniline and 2,6-Diethylaniline in Sphingobium baderi DE-13.</title>
        <authorList>
            <person name="Cheng M."/>
            <person name="Meng Q."/>
            <person name="Yang Y."/>
            <person name="Chu C."/>
            <person name="Yan X."/>
            <person name="He J."/>
            <person name="Li S."/>
        </authorList>
    </citation>
    <scope>NUCLEOTIDE SEQUENCE [LARGE SCALE GENOMIC DNA]</scope>
    <source>
        <strain evidence="2 3">DE-13</strain>
    </source>
</reference>
<accession>A0A0S3EYR8</accession>
<dbReference type="InterPro" id="IPR013100">
    <property type="entry name" value="LEH"/>
</dbReference>
<dbReference type="Gene3D" id="3.10.450.50">
    <property type="match status" value="1"/>
</dbReference>
<dbReference type="RefSeq" id="WP_062064295.1">
    <property type="nucleotide sequence ID" value="NZ_CP013264.1"/>
</dbReference>
<name>A0A0S3EYR8_9SPHN</name>
<dbReference type="SUPFAM" id="SSF54427">
    <property type="entry name" value="NTF2-like"/>
    <property type="match status" value="1"/>
</dbReference>
<evidence type="ECO:0000313" key="3">
    <source>
        <dbReference type="Proteomes" id="UP000056968"/>
    </source>
</evidence>
<evidence type="ECO:0000313" key="2">
    <source>
        <dbReference type="EMBL" id="ALR20560.1"/>
    </source>
</evidence>
<evidence type="ECO:0000259" key="1">
    <source>
        <dbReference type="Pfam" id="PF07858"/>
    </source>
</evidence>
<sequence>MGEREESIALKFIGYFRDSWPEDLDAPLQLVSEDCYYQSIVPTTDRICGKAAIKAKWERIKAEYGDQRHDMRGVASSDTLVFTERTDWSHTNGKWVSIPLVAVFEIGPEGKIVAWREYLDGGNVARQIGMDVNDLEQSLRSGAA</sequence>
<proteinExistence type="predicted"/>
<dbReference type="EMBL" id="CP013264">
    <property type="protein sequence ID" value="ALR20560.1"/>
    <property type="molecule type" value="Genomic_DNA"/>
</dbReference>
<gene>
    <name evidence="2" type="ORF">ATN00_09835</name>
</gene>
<dbReference type="KEGG" id="sbd:ATN00_09835"/>